<proteinExistence type="predicted"/>
<accession>A0A2U9CY84</accession>
<sequence length="83" mass="9475">MTLQSKTKKEDFLQSYVNDLTDQNQLLVETIEELQMEADHNISNLGMKPHPSDHILDLYSRQVRGTRAATEQLLELAGSQYLA</sequence>
<protein>
    <submittedName>
        <fullName evidence="1">Putative trichohyalin-like</fullName>
    </submittedName>
</protein>
<gene>
    <name evidence="1" type="ORF">SMAX5B_001754</name>
</gene>
<keyword evidence="2" id="KW-1185">Reference proteome</keyword>
<dbReference type="Proteomes" id="UP000246464">
    <property type="component" value="Chromosome 21"/>
</dbReference>
<name>A0A2U9CY84_SCOMX</name>
<evidence type="ECO:0000313" key="1">
    <source>
        <dbReference type="EMBL" id="AWP20799.1"/>
    </source>
</evidence>
<organism evidence="1 2">
    <name type="scientific">Scophthalmus maximus</name>
    <name type="common">Turbot</name>
    <name type="synonym">Psetta maxima</name>
    <dbReference type="NCBI Taxonomy" id="52904"/>
    <lineage>
        <taxon>Eukaryota</taxon>
        <taxon>Metazoa</taxon>
        <taxon>Chordata</taxon>
        <taxon>Craniata</taxon>
        <taxon>Vertebrata</taxon>
        <taxon>Euteleostomi</taxon>
        <taxon>Actinopterygii</taxon>
        <taxon>Neopterygii</taxon>
        <taxon>Teleostei</taxon>
        <taxon>Neoteleostei</taxon>
        <taxon>Acanthomorphata</taxon>
        <taxon>Carangaria</taxon>
        <taxon>Pleuronectiformes</taxon>
        <taxon>Pleuronectoidei</taxon>
        <taxon>Scophthalmidae</taxon>
        <taxon>Scophthalmus</taxon>
    </lineage>
</organism>
<reference evidence="1 2" key="1">
    <citation type="submission" date="2017-12" db="EMBL/GenBank/DDBJ databases">
        <title>Integrating genomic resources of turbot (Scophthalmus maximus) in depth evaluation of genetic and physical mapping variation across individuals.</title>
        <authorList>
            <person name="Martinez P."/>
        </authorList>
    </citation>
    <scope>NUCLEOTIDE SEQUENCE [LARGE SCALE GENOMIC DNA]</scope>
</reference>
<dbReference type="EMBL" id="CP026263">
    <property type="protein sequence ID" value="AWP20799.1"/>
    <property type="molecule type" value="Genomic_DNA"/>
</dbReference>
<evidence type="ECO:0000313" key="2">
    <source>
        <dbReference type="Proteomes" id="UP000246464"/>
    </source>
</evidence>
<dbReference type="AlphaFoldDB" id="A0A2U9CY84"/>